<dbReference type="Pfam" id="PF00443">
    <property type="entry name" value="UCH"/>
    <property type="match status" value="1"/>
</dbReference>
<dbReference type="PROSITE" id="PS50235">
    <property type="entry name" value="USP_3"/>
    <property type="match status" value="1"/>
</dbReference>
<name>A0A8S1KS63_PARPR</name>
<organism evidence="2 3">
    <name type="scientific">Paramecium primaurelia</name>
    <dbReference type="NCBI Taxonomy" id="5886"/>
    <lineage>
        <taxon>Eukaryota</taxon>
        <taxon>Sar</taxon>
        <taxon>Alveolata</taxon>
        <taxon>Ciliophora</taxon>
        <taxon>Intramacronucleata</taxon>
        <taxon>Oligohymenophorea</taxon>
        <taxon>Peniculida</taxon>
        <taxon>Parameciidae</taxon>
        <taxon>Paramecium</taxon>
    </lineage>
</organism>
<accession>A0A8S1KS63</accession>
<dbReference type="Proteomes" id="UP000688137">
    <property type="component" value="Unassembled WGS sequence"/>
</dbReference>
<protein>
    <recommendedName>
        <fullName evidence="1">USP domain-containing protein</fullName>
    </recommendedName>
</protein>
<dbReference type="OMA" id="QENWISQ"/>
<dbReference type="PANTHER" id="PTHR24006">
    <property type="entry name" value="UBIQUITIN CARBOXYL-TERMINAL HYDROLASE"/>
    <property type="match status" value="1"/>
</dbReference>
<dbReference type="InterPro" id="IPR050164">
    <property type="entry name" value="Peptidase_C19"/>
</dbReference>
<dbReference type="GO" id="GO:0005634">
    <property type="term" value="C:nucleus"/>
    <property type="evidence" value="ECO:0007669"/>
    <property type="project" value="TreeGrafter"/>
</dbReference>
<dbReference type="AlphaFoldDB" id="A0A8S1KS63"/>
<dbReference type="GO" id="GO:0005829">
    <property type="term" value="C:cytosol"/>
    <property type="evidence" value="ECO:0007669"/>
    <property type="project" value="TreeGrafter"/>
</dbReference>
<dbReference type="InterPro" id="IPR001394">
    <property type="entry name" value="Peptidase_C19_UCH"/>
</dbReference>
<dbReference type="PANTHER" id="PTHR24006:SF827">
    <property type="entry name" value="UBIQUITIN CARBOXYL-TERMINAL HYDROLASE 34"/>
    <property type="match status" value="1"/>
</dbReference>
<evidence type="ECO:0000313" key="3">
    <source>
        <dbReference type="Proteomes" id="UP000688137"/>
    </source>
</evidence>
<keyword evidence="3" id="KW-1185">Reference proteome</keyword>
<evidence type="ECO:0000313" key="2">
    <source>
        <dbReference type="EMBL" id="CAD8057231.1"/>
    </source>
</evidence>
<dbReference type="InterPro" id="IPR018200">
    <property type="entry name" value="USP_CS"/>
</dbReference>
<reference evidence="2" key="1">
    <citation type="submission" date="2021-01" db="EMBL/GenBank/DDBJ databases">
        <authorList>
            <consortium name="Genoscope - CEA"/>
            <person name="William W."/>
        </authorList>
    </citation>
    <scope>NUCLEOTIDE SEQUENCE</scope>
</reference>
<sequence length="468" mass="54910">MIIFDSQMKNNENIEDESEDKQLYVPLFPMRKKPSIGSSQISSQSTSQSTQMLTQYRSMQDSNEKRELEAAIIKELMKDKRSSEFYAVQENWISQYKLYLYQNGERPGILDNNNCTQYIIVNEAVWIFFKQEYKAHPDIICKQKHSRNNDKRSKTVEPTINRQTASNTQSNYELPLIGMKNDSYYCYMHSGLQSLLSIADLNYFIIKYIQRISKQQLLDKKKQNIVSFTKAYFDLIDQIKASTVPIKINTIKTLIINQFHPKNQHDCHEFLLYLLGHIEDEILNFNKDNKSAYINFVEQIFKGKLQTNIICQLCKNKIKQVEPFLTLSLAISQSKTLESCLDEFLKEETLKDYKCIKCQSSCVKSLQIVSIPQILVLHLKRFQFLPQCHKNNKAITYPIDILNFGNKTYRLRAVIVHTGNLQSGHYFTFAKRYHQWFLFNDETVKAVTKKQVLMQAAYILFYQINENP</sequence>
<dbReference type="CDD" id="cd02257">
    <property type="entry name" value="Peptidase_C19"/>
    <property type="match status" value="1"/>
</dbReference>
<feature type="domain" description="USP" evidence="1">
    <location>
        <begin position="177"/>
        <end position="465"/>
    </location>
</feature>
<dbReference type="Pfam" id="PF06337">
    <property type="entry name" value="DUSP"/>
    <property type="match status" value="1"/>
</dbReference>
<dbReference type="FunFam" id="3.90.70.10:FF:000150">
    <property type="entry name" value="Uncharacterized protein"/>
    <property type="match status" value="1"/>
</dbReference>
<dbReference type="InterPro" id="IPR028889">
    <property type="entry name" value="USP"/>
</dbReference>
<comment type="caution">
    <text evidence="2">The sequence shown here is derived from an EMBL/GenBank/DDBJ whole genome shotgun (WGS) entry which is preliminary data.</text>
</comment>
<dbReference type="InterPro" id="IPR006615">
    <property type="entry name" value="Pept_C19_DUSP"/>
</dbReference>
<dbReference type="GO" id="GO:0004843">
    <property type="term" value="F:cysteine-type deubiquitinase activity"/>
    <property type="evidence" value="ECO:0007669"/>
    <property type="project" value="InterPro"/>
</dbReference>
<dbReference type="PROSITE" id="PS00973">
    <property type="entry name" value="USP_2"/>
    <property type="match status" value="1"/>
</dbReference>
<dbReference type="GO" id="GO:0016579">
    <property type="term" value="P:protein deubiquitination"/>
    <property type="evidence" value="ECO:0007669"/>
    <property type="project" value="InterPro"/>
</dbReference>
<dbReference type="EMBL" id="CAJJDM010000023">
    <property type="protein sequence ID" value="CAD8057231.1"/>
    <property type="molecule type" value="Genomic_DNA"/>
</dbReference>
<evidence type="ECO:0000259" key="1">
    <source>
        <dbReference type="PROSITE" id="PS50235"/>
    </source>
</evidence>
<proteinExistence type="predicted"/>
<gene>
    <name evidence="2" type="ORF">PPRIM_AZ9-3.1.T0250337</name>
</gene>